<dbReference type="RefSeq" id="WP_375064776.1">
    <property type="nucleotide sequence ID" value="NZ_JBHGBT010000020.1"/>
</dbReference>
<feature type="region of interest" description="Disordered" evidence="1">
    <location>
        <begin position="42"/>
        <end position="146"/>
    </location>
</feature>
<keyword evidence="2" id="KW-1133">Transmembrane helix</keyword>
<sequence length="280" mass="27671">MGSLRTPVGPLPSSIYWRRRAVVLLVIALVAVLAFWATRTGGGGAQNTAGSDDGSGPAPSITPGPSASESLIDERPGGREEPEEGEAGDGGSGDAEDSGAADGSDDAEDADGDGEPGAPGNSEGDGGSAGADADPDRGGGGTSGAGLPACGTGAVTLALRSAENAYPPGDKPELRLTAQNASGDSCALDFGHGSLTLTVADSDDEEVWSSAVCPTGRASHLVAVPAGDSTTHTVLWDRRHNADDCDSGEPGAPAAAGTYVAEAALDGFPVVKTSFRLNQD</sequence>
<keyword evidence="2" id="KW-0812">Transmembrane</keyword>
<evidence type="ECO:0000256" key="2">
    <source>
        <dbReference type="SAM" id="Phobius"/>
    </source>
</evidence>
<evidence type="ECO:0000256" key="1">
    <source>
        <dbReference type="SAM" id="MobiDB-lite"/>
    </source>
</evidence>
<proteinExistence type="predicted"/>
<evidence type="ECO:0000313" key="4">
    <source>
        <dbReference type="Proteomes" id="UP001577267"/>
    </source>
</evidence>
<comment type="caution">
    <text evidence="3">The sequence shown here is derived from an EMBL/GenBank/DDBJ whole genome shotgun (WGS) entry which is preliminary data.</text>
</comment>
<dbReference type="EMBL" id="JBHGBT010000020">
    <property type="protein sequence ID" value="MFB4196690.1"/>
    <property type="molecule type" value="Genomic_DNA"/>
</dbReference>
<accession>A0ABV4ZSD7</accession>
<evidence type="ECO:0000313" key="3">
    <source>
        <dbReference type="EMBL" id="MFB4196690.1"/>
    </source>
</evidence>
<feature type="compositionally biased region" description="Acidic residues" evidence="1">
    <location>
        <begin position="94"/>
        <end position="114"/>
    </location>
</feature>
<keyword evidence="4" id="KW-1185">Reference proteome</keyword>
<protein>
    <recommendedName>
        <fullName evidence="5">DUF4232 domain-containing protein</fullName>
    </recommendedName>
</protein>
<reference evidence="3 4" key="1">
    <citation type="submission" date="2024-09" db="EMBL/GenBank/DDBJ databases">
        <title>Draft genome sequence of multifaceted antimicrobials producing Streptomyces sp. strain FH1.</title>
        <authorList>
            <person name="Hassan F."/>
            <person name="Ali H."/>
            <person name="Hassan N."/>
            <person name="Nawaz A."/>
        </authorList>
    </citation>
    <scope>NUCLEOTIDE SEQUENCE [LARGE SCALE GENOMIC DNA]</scope>
    <source>
        <strain evidence="3 4">FH1</strain>
    </source>
</reference>
<name>A0ABV4ZSD7_9ACTN</name>
<dbReference type="Proteomes" id="UP001577267">
    <property type="component" value="Unassembled WGS sequence"/>
</dbReference>
<keyword evidence="2" id="KW-0472">Membrane</keyword>
<gene>
    <name evidence="3" type="ORF">ACE11A_20320</name>
</gene>
<organism evidence="3 4">
    <name type="scientific">Streptomyces carpaticus</name>
    <dbReference type="NCBI Taxonomy" id="285558"/>
    <lineage>
        <taxon>Bacteria</taxon>
        <taxon>Bacillati</taxon>
        <taxon>Actinomycetota</taxon>
        <taxon>Actinomycetes</taxon>
        <taxon>Kitasatosporales</taxon>
        <taxon>Streptomycetaceae</taxon>
        <taxon>Streptomyces</taxon>
    </lineage>
</organism>
<feature type="transmembrane region" description="Helical" evidence="2">
    <location>
        <begin position="21"/>
        <end position="38"/>
    </location>
</feature>
<evidence type="ECO:0008006" key="5">
    <source>
        <dbReference type="Google" id="ProtNLM"/>
    </source>
</evidence>